<dbReference type="PROSITE" id="PS51186">
    <property type="entry name" value="GNAT"/>
    <property type="match status" value="1"/>
</dbReference>
<dbReference type="EC" id="2.-.-.-" evidence="2"/>
<dbReference type="SUPFAM" id="SSF55729">
    <property type="entry name" value="Acyl-CoA N-acyltransferases (Nat)"/>
    <property type="match status" value="1"/>
</dbReference>
<keyword evidence="3" id="KW-1185">Reference proteome</keyword>
<keyword evidence="2" id="KW-0808">Transferase</keyword>
<dbReference type="GO" id="GO:0016740">
    <property type="term" value="F:transferase activity"/>
    <property type="evidence" value="ECO:0007669"/>
    <property type="project" value="UniProtKB-KW"/>
</dbReference>
<name>A0ABT6PNQ1_9PSEU</name>
<evidence type="ECO:0000313" key="3">
    <source>
        <dbReference type="Proteomes" id="UP001237595"/>
    </source>
</evidence>
<reference evidence="2 3" key="1">
    <citation type="submission" date="2023-04" db="EMBL/GenBank/DDBJ databases">
        <title>Draft genome sequence of Saccharopolyspora sp. TS4A08 isolated from sweet potato rhizospheric soil.</title>
        <authorList>
            <person name="Suksaard P."/>
            <person name="Duangmal K."/>
        </authorList>
    </citation>
    <scope>NUCLEOTIDE SEQUENCE [LARGE SCALE GENOMIC DNA]</scope>
    <source>
        <strain evidence="2 3">TS4A08</strain>
    </source>
</reference>
<dbReference type="Proteomes" id="UP001237595">
    <property type="component" value="Unassembled WGS sequence"/>
</dbReference>
<feature type="domain" description="N-acetyltransferase" evidence="1">
    <location>
        <begin position="29"/>
        <end position="187"/>
    </location>
</feature>
<dbReference type="InterPro" id="IPR051531">
    <property type="entry name" value="N-acetyltransferase"/>
</dbReference>
<gene>
    <name evidence="2" type="ORF">QFW96_13515</name>
</gene>
<sequence>MTMIPPHPNLGARHRAAPITTSSWVGRQVLLRRVAAADRRTLAGFDQDPTRAPYAQTDGYRHWAAHRANHVDSPDDFQLAIETRRDQVLVGSMCISKADDPDVFSYGVGIGPMHRRHGYADDAIITLLAVMFGRRRFRHCQVGIYRENVASIALHTKLGFREEGRASEPDSLSDGMLHLVIMGISAEGFTTRHLPRNH</sequence>
<organism evidence="2 3">
    <name type="scientific">Saccharopolyspora ipomoeae</name>
    <dbReference type="NCBI Taxonomy" id="3042027"/>
    <lineage>
        <taxon>Bacteria</taxon>
        <taxon>Bacillati</taxon>
        <taxon>Actinomycetota</taxon>
        <taxon>Actinomycetes</taxon>
        <taxon>Pseudonocardiales</taxon>
        <taxon>Pseudonocardiaceae</taxon>
        <taxon>Saccharopolyspora</taxon>
    </lineage>
</organism>
<dbReference type="InterPro" id="IPR000182">
    <property type="entry name" value="GNAT_dom"/>
</dbReference>
<dbReference type="RefSeq" id="WP_281455972.1">
    <property type="nucleotide sequence ID" value="NZ_JASAOF010000007.1"/>
</dbReference>
<comment type="caution">
    <text evidence="2">The sequence shown here is derived from an EMBL/GenBank/DDBJ whole genome shotgun (WGS) entry which is preliminary data.</text>
</comment>
<proteinExistence type="predicted"/>
<dbReference type="Pfam" id="PF13302">
    <property type="entry name" value="Acetyltransf_3"/>
    <property type="match status" value="1"/>
</dbReference>
<evidence type="ECO:0000259" key="1">
    <source>
        <dbReference type="PROSITE" id="PS51186"/>
    </source>
</evidence>
<protein>
    <submittedName>
        <fullName evidence="2">GNAT family protein</fullName>
        <ecNumber evidence="2">2.-.-.-</ecNumber>
    </submittedName>
</protein>
<evidence type="ECO:0000313" key="2">
    <source>
        <dbReference type="EMBL" id="MDI2029643.1"/>
    </source>
</evidence>
<dbReference type="InterPro" id="IPR016181">
    <property type="entry name" value="Acyl_CoA_acyltransferase"/>
</dbReference>
<dbReference type="EMBL" id="JASAOF010000007">
    <property type="protein sequence ID" value="MDI2029643.1"/>
    <property type="molecule type" value="Genomic_DNA"/>
</dbReference>
<dbReference type="PANTHER" id="PTHR43792">
    <property type="entry name" value="GNAT FAMILY, PUTATIVE (AFU_ORTHOLOGUE AFUA_3G00765)-RELATED-RELATED"/>
    <property type="match status" value="1"/>
</dbReference>
<accession>A0ABT6PNQ1</accession>
<dbReference type="Gene3D" id="3.40.630.30">
    <property type="match status" value="1"/>
</dbReference>
<dbReference type="PANTHER" id="PTHR43792:SF1">
    <property type="entry name" value="N-ACETYLTRANSFERASE DOMAIN-CONTAINING PROTEIN"/>
    <property type="match status" value="1"/>
</dbReference>